<gene>
    <name evidence="1" type="ORF">HAX54_005866</name>
</gene>
<keyword evidence="2" id="KW-1185">Reference proteome</keyword>
<comment type="caution">
    <text evidence="1">The sequence shown here is derived from an EMBL/GenBank/DDBJ whole genome shotgun (WGS) entry which is preliminary data.</text>
</comment>
<sequence length="114" mass="12739">MSSQNNDGSRLVPPTSNGFHSRFLITGTSERLSGCCTSYDRPDPNGSYRTSRQPYWEAGSCGTPGLMMEIPLEVTSMAMFCGFGHFLRSVERLGMCVGNAHRQEGKWRRRDVVE</sequence>
<accession>A0ABS8WTP6</accession>
<organism evidence="1 2">
    <name type="scientific">Datura stramonium</name>
    <name type="common">Jimsonweed</name>
    <name type="synonym">Common thornapple</name>
    <dbReference type="NCBI Taxonomy" id="4076"/>
    <lineage>
        <taxon>Eukaryota</taxon>
        <taxon>Viridiplantae</taxon>
        <taxon>Streptophyta</taxon>
        <taxon>Embryophyta</taxon>
        <taxon>Tracheophyta</taxon>
        <taxon>Spermatophyta</taxon>
        <taxon>Magnoliopsida</taxon>
        <taxon>eudicotyledons</taxon>
        <taxon>Gunneridae</taxon>
        <taxon>Pentapetalae</taxon>
        <taxon>asterids</taxon>
        <taxon>lamiids</taxon>
        <taxon>Solanales</taxon>
        <taxon>Solanaceae</taxon>
        <taxon>Solanoideae</taxon>
        <taxon>Datureae</taxon>
        <taxon>Datura</taxon>
    </lineage>
</organism>
<dbReference type="EMBL" id="JACEIK010012942">
    <property type="protein sequence ID" value="MCE3216280.1"/>
    <property type="molecule type" value="Genomic_DNA"/>
</dbReference>
<evidence type="ECO:0000313" key="1">
    <source>
        <dbReference type="EMBL" id="MCE3216280.1"/>
    </source>
</evidence>
<protein>
    <submittedName>
        <fullName evidence="1">Uncharacterized protein</fullName>
    </submittedName>
</protein>
<name>A0ABS8WTP6_DATST</name>
<proteinExistence type="predicted"/>
<evidence type="ECO:0000313" key="2">
    <source>
        <dbReference type="Proteomes" id="UP000823775"/>
    </source>
</evidence>
<dbReference type="Proteomes" id="UP000823775">
    <property type="component" value="Unassembled WGS sequence"/>
</dbReference>
<feature type="non-terminal residue" evidence="1">
    <location>
        <position position="114"/>
    </location>
</feature>
<reference evidence="1 2" key="1">
    <citation type="journal article" date="2021" name="BMC Genomics">
        <title>Datura genome reveals duplications of psychoactive alkaloid biosynthetic genes and high mutation rate following tissue culture.</title>
        <authorList>
            <person name="Rajewski A."/>
            <person name="Carter-House D."/>
            <person name="Stajich J."/>
            <person name="Litt A."/>
        </authorList>
    </citation>
    <scope>NUCLEOTIDE SEQUENCE [LARGE SCALE GENOMIC DNA]</scope>
    <source>
        <strain evidence="1">AR-01</strain>
    </source>
</reference>